<dbReference type="Proteomes" id="UP000626109">
    <property type="component" value="Unassembled WGS sequence"/>
</dbReference>
<sequence length="189" mass="19692">VKPPKVLVDDLPTRMLTGYGYGLLTGFAESITRKNEGFFGDLNLKALSNEANKENAGGVTTSDVICDVCNADAGKEENSVPCGGKASKDDADDIEHNGKRASTAATGHLRSLGGVEDVPIDDDAQFAPSTSSRSFPFLCSLWPSWFGGGTGSVSPIPQPLPLARGMSELSEEFNNPTDVSPISAAISAA</sequence>
<name>A0A813IJ14_POLGL</name>
<dbReference type="AlphaFoldDB" id="A0A813IJ14"/>
<feature type="non-terminal residue" evidence="1">
    <location>
        <position position="189"/>
    </location>
</feature>
<protein>
    <submittedName>
        <fullName evidence="1">Uncharacterized protein</fullName>
    </submittedName>
</protein>
<gene>
    <name evidence="1" type="ORF">PGLA2088_LOCUS8547</name>
</gene>
<dbReference type="EMBL" id="CAJNNW010009158">
    <property type="protein sequence ID" value="CAE8650755.1"/>
    <property type="molecule type" value="Genomic_DNA"/>
</dbReference>
<evidence type="ECO:0000313" key="1">
    <source>
        <dbReference type="EMBL" id="CAE8650755.1"/>
    </source>
</evidence>
<accession>A0A813IJ14</accession>
<reference evidence="1" key="1">
    <citation type="submission" date="2021-02" db="EMBL/GenBank/DDBJ databases">
        <authorList>
            <person name="Dougan E. K."/>
            <person name="Rhodes N."/>
            <person name="Thang M."/>
            <person name="Chan C."/>
        </authorList>
    </citation>
    <scope>NUCLEOTIDE SEQUENCE</scope>
</reference>
<proteinExistence type="predicted"/>
<evidence type="ECO:0000313" key="2">
    <source>
        <dbReference type="Proteomes" id="UP000626109"/>
    </source>
</evidence>
<comment type="caution">
    <text evidence="1">The sequence shown here is derived from an EMBL/GenBank/DDBJ whole genome shotgun (WGS) entry which is preliminary data.</text>
</comment>
<organism evidence="1 2">
    <name type="scientific">Polarella glacialis</name>
    <name type="common">Dinoflagellate</name>
    <dbReference type="NCBI Taxonomy" id="89957"/>
    <lineage>
        <taxon>Eukaryota</taxon>
        <taxon>Sar</taxon>
        <taxon>Alveolata</taxon>
        <taxon>Dinophyceae</taxon>
        <taxon>Suessiales</taxon>
        <taxon>Suessiaceae</taxon>
        <taxon>Polarella</taxon>
    </lineage>
</organism>